<keyword evidence="9" id="KW-0492">Microsome</keyword>
<name>A0A7R8H8A6_LEPSM</name>
<gene>
    <name evidence="16" type="ORF">LSAA_8353</name>
</gene>
<proteinExistence type="inferred from homology"/>
<evidence type="ECO:0000313" key="16">
    <source>
        <dbReference type="EMBL" id="CAF2919523.1"/>
    </source>
</evidence>
<comment type="cofactor">
    <cofactor evidence="1 14">
        <name>heme</name>
        <dbReference type="ChEBI" id="CHEBI:30413"/>
    </cofactor>
</comment>
<dbReference type="Proteomes" id="UP000675881">
    <property type="component" value="Chromosome 4"/>
</dbReference>
<evidence type="ECO:0000256" key="12">
    <source>
        <dbReference type="ARBA" id="ARBA00023033"/>
    </source>
</evidence>
<organism evidence="16 17">
    <name type="scientific">Lepeophtheirus salmonis</name>
    <name type="common">Salmon louse</name>
    <name type="synonym">Caligus salmonis</name>
    <dbReference type="NCBI Taxonomy" id="72036"/>
    <lineage>
        <taxon>Eukaryota</taxon>
        <taxon>Metazoa</taxon>
        <taxon>Ecdysozoa</taxon>
        <taxon>Arthropoda</taxon>
        <taxon>Crustacea</taxon>
        <taxon>Multicrustacea</taxon>
        <taxon>Hexanauplia</taxon>
        <taxon>Copepoda</taxon>
        <taxon>Siphonostomatoida</taxon>
        <taxon>Caligidae</taxon>
        <taxon>Lepeophtheirus</taxon>
    </lineage>
</organism>
<dbReference type="GO" id="GO:0005506">
    <property type="term" value="F:iron ion binding"/>
    <property type="evidence" value="ECO:0007669"/>
    <property type="project" value="InterPro"/>
</dbReference>
<dbReference type="FunFam" id="1.10.630.10:FF:000238">
    <property type="entry name" value="Cytochrome P450 2A6"/>
    <property type="match status" value="1"/>
</dbReference>
<evidence type="ECO:0000256" key="14">
    <source>
        <dbReference type="PIRSR" id="PIRSR602401-1"/>
    </source>
</evidence>
<evidence type="ECO:0000256" key="2">
    <source>
        <dbReference type="ARBA" id="ARBA00003690"/>
    </source>
</evidence>
<dbReference type="GO" id="GO:0005789">
    <property type="term" value="C:endoplasmic reticulum membrane"/>
    <property type="evidence" value="ECO:0007669"/>
    <property type="project" value="UniProtKB-SubCell"/>
</dbReference>
<evidence type="ECO:0000256" key="3">
    <source>
        <dbReference type="ARBA" id="ARBA00004174"/>
    </source>
</evidence>
<dbReference type="AlphaFoldDB" id="A0A7R8H8A6"/>
<keyword evidence="10 15" id="KW-0560">Oxidoreductase</keyword>
<keyword evidence="7 14" id="KW-0479">Metal-binding</keyword>
<keyword evidence="6 14" id="KW-0349">Heme</keyword>
<dbReference type="PROSITE" id="PS00086">
    <property type="entry name" value="CYTOCHROME_P450"/>
    <property type="match status" value="1"/>
</dbReference>
<comment type="similarity">
    <text evidence="5 15">Belongs to the cytochrome P450 family.</text>
</comment>
<dbReference type="PRINTS" id="PR00385">
    <property type="entry name" value="P450"/>
</dbReference>
<dbReference type="InterPro" id="IPR017972">
    <property type="entry name" value="Cyt_P450_CS"/>
</dbReference>
<dbReference type="PRINTS" id="PR00463">
    <property type="entry name" value="EP450I"/>
</dbReference>
<evidence type="ECO:0000313" key="17">
    <source>
        <dbReference type="Proteomes" id="UP000675881"/>
    </source>
</evidence>
<dbReference type="EMBL" id="HG994583">
    <property type="protein sequence ID" value="CAF2919523.1"/>
    <property type="molecule type" value="Genomic_DNA"/>
</dbReference>
<evidence type="ECO:0000256" key="8">
    <source>
        <dbReference type="ARBA" id="ARBA00022824"/>
    </source>
</evidence>
<keyword evidence="17" id="KW-1185">Reference proteome</keyword>
<evidence type="ECO:0000256" key="5">
    <source>
        <dbReference type="ARBA" id="ARBA00010617"/>
    </source>
</evidence>
<dbReference type="GO" id="GO:0016712">
    <property type="term" value="F:oxidoreductase activity, acting on paired donors, with incorporation or reduction of molecular oxygen, reduced flavin or flavoprotein as one donor, and incorporation of one atom of oxygen"/>
    <property type="evidence" value="ECO:0007669"/>
    <property type="project" value="TreeGrafter"/>
</dbReference>
<evidence type="ECO:0000256" key="6">
    <source>
        <dbReference type="ARBA" id="ARBA00022617"/>
    </source>
</evidence>
<feature type="binding site" description="axial binding residue" evidence="14">
    <location>
        <position position="401"/>
    </location>
    <ligand>
        <name>heme</name>
        <dbReference type="ChEBI" id="CHEBI:30413"/>
    </ligand>
    <ligandPart>
        <name>Fe</name>
        <dbReference type="ChEBI" id="CHEBI:18248"/>
    </ligandPart>
</feature>
<dbReference type="GO" id="GO:0006082">
    <property type="term" value="P:organic acid metabolic process"/>
    <property type="evidence" value="ECO:0007669"/>
    <property type="project" value="TreeGrafter"/>
</dbReference>
<dbReference type="GO" id="GO:0020037">
    <property type="term" value="F:heme binding"/>
    <property type="evidence" value="ECO:0007669"/>
    <property type="project" value="InterPro"/>
</dbReference>
<reference evidence="16" key="1">
    <citation type="submission" date="2021-02" db="EMBL/GenBank/DDBJ databases">
        <authorList>
            <person name="Bekaert M."/>
        </authorList>
    </citation>
    <scope>NUCLEOTIDE SEQUENCE</scope>
    <source>
        <strain evidence="16">IoA-00</strain>
    </source>
</reference>
<sequence length="472" mass="54770">MALLTKILSGEIQHLIVLIAFLTLLYILKHLKKSFKDLPPGPIGYPIAFSCKYFSARPKTELSQLLGGYGIVNSEGPLWKTQRKYLLNQKLGMKHWKSGAGSLEQIESVVSREVQSFLYTLENDYSNTFVNLTPLFNCAVSNVICSIIMSRRFRYQDPKFQRFMFLFDEGFRLFTMTGAMTFLPFLKVLPGISDTCTKLRQNREEMIAFVREIISEHRQELDPQNPKDLIDSYLVQESTPDQFFEDYDPEQQLEQIILDLFSASVETTRTSLLWAIVFMLHNPKILSKVRDELNSVVGEDNLPQLSDMIKLPYTRATLYEIMRRSSVVPMGTTHATDREVQFEGFVLPQNSHVIPLIHAVHMNPKNWENPEEFRPERFINKEGVLFKPEHFMPFGVGQRKCLGDRLAEQEFFPFLHIPCSCIRSRKQPRTDNAKSSGNCWCNRNPKRILSTHQVKEQNCFRLFKQGVQFILY</sequence>
<evidence type="ECO:0000256" key="10">
    <source>
        <dbReference type="ARBA" id="ARBA00023002"/>
    </source>
</evidence>
<dbReference type="InterPro" id="IPR001128">
    <property type="entry name" value="Cyt_P450"/>
</dbReference>
<dbReference type="GO" id="GO:0008395">
    <property type="term" value="F:steroid hydroxylase activity"/>
    <property type="evidence" value="ECO:0007669"/>
    <property type="project" value="TreeGrafter"/>
</dbReference>
<dbReference type="InterPro" id="IPR036396">
    <property type="entry name" value="Cyt_P450_sf"/>
</dbReference>
<dbReference type="PANTHER" id="PTHR24300:SF413">
    <property type="entry name" value="CYTOCHROME P450 18A1"/>
    <property type="match status" value="1"/>
</dbReference>
<keyword evidence="13" id="KW-0472">Membrane</keyword>
<accession>A0A7R8H8A6</accession>
<dbReference type="GO" id="GO:0006805">
    <property type="term" value="P:xenobiotic metabolic process"/>
    <property type="evidence" value="ECO:0007669"/>
    <property type="project" value="TreeGrafter"/>
</dbReference>
<keyword evidence="8" id="KW-0256">Endoplasmic reticulum</keyword>
<dbReference type="EC" id="1.14.-.-" evidence="16"/>
<dbReference type="Pfam" id="PF00067">
    <property type="entry name" value="p450"/>
    <property type="match status" value="1"/>
</dbReference>
<evidence type="ECO:0000256" key="9">
    <source>
        <dbReference type="ARBA" id="ARBA00022848"/>
    </source>
</evidence>
<comment type="function">
    <text evidence="2">May be involved in the metabolism of insect hormones and in the breakdown of synthetic insecticides.</text>
</comment>
<evidence type="ECO:0000256" key="7">
    <source>
        <dbReference type="ARBA" id="ARBA00022723"/>
    </source>
</evidence>
<dbReference type="InterPro" id="IPR050182">
    <property type="entry name" value="Cytochrome_P450_fam2"/>
</dbReference>
<dbReference type="Gene3D" id="1.10.630.10">
    <property type="entry name" value="Cytochrome P450"/>
    <property type="match status" value="1"/>
</dbReference>
<evidence type="ECO:0000256" key="15">
    <source>
        <dbReference type="RuleBase" id="RU000461"/>
    </source>
</evidence>
<evidence type="ECO:0000256" key="13">
    <source>
        <dbReference type="ARBA" id="ARBA00023136"/>
    </source>
</evidence>
<evidence type="ECO:0000256" key="11">
    <source>
        <dbReference type="ARBA" id="ARBA00023004"/>
    </source>
</evidence>
<dbReference type="InterPro" id="IPR002401">
    <property type="entry name" value="Cyt_P450_E_grp-I"/>
</dbReference>
<evidence type="ECO:0000256" key="1">
    <source>
        <dbReference type="ARBA" id="ARBA00001971"/>
    </source>
</evidence>
<dbReference type="PANTHER" id="PTHR24300">
    <property type="entry name" value="CYTOCHROME P450 508A4-RELATED"/>
    <property type="match status" value="1"/>
</dbReference>
<comment type="subcellular location">
    <subcellularLocation>
        <location evidence="4">Endoplasmic reticulum membrane</location>
        <topology evidence="4">Peripheral membrane protein</topology>
    </subcellularLocation>
    <subcellularLocation>
        <location evidence="3">Microsome membrane</location>
        <topology evidence="3">Peripheral membrane protein</topology>
    </subcellularLocation>
</comment>
<evidence type="ECO:0000256" key="4">
    <source>
        <dbReference type="ARBA" id="ARBA00004406"/>
    </source>
</evidence>
<keyword evidence="11 14" id="KW-0408">Iron</keyword>
<dbReference type="SUPFAM" id="SSF48264">
    <property type="entry name" value="Cytochrome P450"/>
    <property type="match status" value="1"/>
</dbReference>
<protein>
    <submittedName>
        <fullName evidence="16">CYP18A1</fullName>
        <ecNumber evidence="16">1.14.-.-</ecNumber>
    </submittedName>
</protein>
<dbReference type="OrthoDB" id="1055148at2759"/>
<keyword evidence="12 15" id="KW-0503">Monooxygenase</keyword>